<dbReference type="EMBL" id="JAPDRK010000011">
    <property type="protein sequence ID" value="KAJ9607817.1"/>
    <property type="molecule type" value="Genomic_DNA"/>
</dbReference>
<name>A0AA38X6M5_9EURO</name>
<organism evidence="1 2">
    <name type="scientific">Cladophialophora chaetospira</name>
    <dbReference type="NCBI Taxonomy" id="386627"/>
    <lineage>
        <taxon>Eukaryota</taxon>
        <taxon>Fungi</taxon>
        <taxon>Dikarya</taxon>
        <taxon>Ascomycota</taxon>
        <taxon>Pezizomycotina</taxon>
        <taxon>Eurotiomycetes</taxon>
        <taxon>Chaetothyriomycetidae</taxon>
        <taxon>Chaetothyriales</taxon>
        <taxon>Herpotrichiellaceae</taxon>
        <taxon>Cladophialophora</taxon>
    </lineage>
</organism>
<sequence>MVLLPSGSRTTLTICIKLGALLEPNADVLLATNVYNSPGSVKFTYQRRDTSDPTYLSARLLQKASRFFDTKLRDYVCDSGILIDGYLGNKDDTAEPIAGFTYNESGDSGSLTVFGVWMYAHFNATEWDREEFYRAASVCLSELCIVGECWKLSVEFQSLEFRNWLISNVEKYAVGDWQTALDDLESLTALDLTKTPLANRIIENMAYLVVNQNVSFWHILTAWVKTMEPANEEDPTLLGELLGQMETFNQYTAAGKLFKPQLQVCLKYHKHRSMEEREACGDYRAAEEEAAPELSDDEGEDPEKVTMSLNDVEVDVHEGEYEWMQHEDSKKLVRAIEQ</sequence>
<accession>A0AA38X6M5</accession>
<gene>
    <name evidence="1" type="ORF">H2200_007896</name>
</gene>
<dbReference type="AlphaFoldDB" id="A0AA38X6M5"/>
<evidence type="ECO:0000313" key="1">
    <source>
        <dbReference type="EMBL" id="KAJ9607817.1"/>
    </source>
</evidence>
<protein>
    <submittedName>
        <fullName evidence="1">Uncharacterized protein</fullName>
    </submittedName>
</protein>
<comment type="caution">
    <text evidence="1">The sequence shown here is derived from an EMBL/GenBank/DDBJ whole genome shotgun (WGS) entry which is preliminary data.</text>
</comment>
<keyword evidence="2" id="KW-1185">Reference proteome</keyword>
<reference evidence="1" key="1">
    <citation type="submission" date="2022-10" db="EMBL/GenBank/DDBJ databases">
        <title>Culturing micro-colonial fungi from biological soil crusts in the Mojave desert and describing Neophaeococcomyces mojavensis, and introducing the new genera and species Taxawa tesnikishii.</title>
        <authorList>
            <person name="Kurbessoian T."/>
            <person name="Stajich J.E."/>
        </authorList>
    </citation>
    <scope>NUCLEOTIDE SEQUENCE</scope>
    <source>
        <strain evidence="1">TK_41</strain>
    </source>
</reference>
<proteinExistence type="predicted"/>
<dbReference type="Proteomes" id="UP001172673">
    <property type="component" value="Unassembled WGS sequence"/>
</dbReference>
<evidence type="ECO:0000313" key="2">
    <source>
        <dbReference type="Proteomes" id="UP001172673"/>
    </source>
</evidence>